<protein>
    <recommendedName>
        <fullName evidence="3">HECT-type E3 ubiquitin transferase</fullName>
        <ecNumber evidence="3">2.3.2.26</ecNumber>
    </recommendedName>
</protein>
<dbReference type="GO" id="GO:0016607">
    <property type="term" value="C:nuclear speck"/>
    <property type="evidence" value="ECO:0007669"/>
    <property type="project" value="TreeGrafter"/>
</dbReference>
<dbReference type="InterPro" id="IPR000569">
    <property type="entry name" value="HECT_dom"/>
</dbReference>
<dbReference type="CDD" id="cd00078">
    <property type="entry name" value="HECTc"/>
    <property type="match status" value="1"/>
</dbReference>
<feature type="compositionally biased region" description="Acidic residues" evidence="7">
    <location>
        <begin position="124"/>
        <end position="133"/>
    </location>
</feature>
<comment type="similarity">
    <text evidence="2">Belongs to the UPL family. K-HECT subfamily.</text>
</comment>
<evidence type="ECO:0000256" key="3">
    <source>
        <dbReference type="ARBA" id="ARBA00012485"/>
    </source>
</evidence>
<feature type="compositionally biased region" description="Acidic residues" evidence="7">
    <location>
        <begin position="1053"/>
        <end position="1073"/>
    </location>
</feature>
<dbReference type="Gene3D" id="1.25.10.10">
    <property type="entry name" value="Leucine-rich Repeat Variant"/>
    <property type="match status" value="1"/>
</dbReference>
<feature type="domain" description="HECT" evidence="8">
    <location>
        <begin position="1326"/>
        <end position="1674"/>
    </location>
</feature>
<dbReference type="GO" id="GO:0043161">
    <property type="term" value="P:proteasome-mediated ubiquitin-dependent protein catabolic process"/>
    <property type="evidence" value="ECO:0007669"/>
    <property type="project" value="TreeGrafter"/>
</dbReference>
<dbReference type="SUPFAM" id="SSF48371">
    <property type="entry name" value="ARM repeat"/>
    <property type="match status" value="1"/>
</dbReference>
<feature type="active site" description="Glycyl thioester intermediate" evidence="6">
    <location>
        <position position="1641"/>
    </location>
</feature>
<dbReference type="GO" id="GO:0000209">
    <property type="term" value="P:protein polyubiquitination"/>
    <property type="evidence" value="ECO:0007669"/>
    <property type="project" value="TreeGrafter"/>
</dbReference>
<dbReference type="Proteomes" id="UP000019384">
    <property type="component" value="Unassembled WGS sequence"/>
</dbReference>
<dbReference type="Pfam" id="PF00632">
    <property type="entry name" value="HECT"/>
    <property type="match status" value="1"/>
</dbReference>
<dbReference type="OrthoDB" id="423283at2759"/>
<dbReference type="PANTHER" id="PTHR45670:SF1">
    <property type="entry name" value="E3 UBIQUITIN-PROTEIN LIGASE HECTD1"/>
    <property type="match status" value="1"/>
</dbReference>
<dbReference type="InterPro" id="IPR011989">
    <property type="entry name" value="ARM-like"/>
</dbReference>
<evidence type="ECO:0000313" key="10">
    <source>
        <dbReference type="Proteomes" id="UP000019384"/>
    </source>
</evidence>
<name>W6MIC8_9ASCO</name>
<dbReference type="InterPro" id="IPR035983">
    <property type="entry name" value="Hect_E3_ubiquitin_ligase"/>
</dbReference>
<dbReference type="Gene3D" id="3.90.1750.10">
    <property type="entry name" value="Hect, E3 ligase catalytic domains"/>
    <property type="match status" value="1"/>
</dbReference>
<feature type="compositionally biased region" description="Polar residues" evidence="7">
    <location>
        <begin position="738"/>
        <end position="750"/>
    </location>
</feature>
<comment type="catalytic activity">
    <reaction evidence="1">
        <text>S-ubiquitinyl-[E2 ubiquitin-conjugating enzyme]-L-cysteine + [acceptor protein]-L-lysine = [E2 ubiquitin-conjugating enzyme]-L-cysteine + N(6)-ubiquitinyl-[acceptor protein]-L-lysine.</text>
        <dbReference type="EC" id="2.3.2.26"/>
    </reaction>
</comment>
<dbReference type="PROSITE" id="PS50237">
    <property type="entry name" value="HECT"/>
    <property type="match status" value="1"/>
</dbReference>
<dbReference type="SUPFAM" id="SSF56204">
    <property type="entry name" value="Hect, E3 ligase catalytic domain"/>
    <property type="match status" value="1"/>
</dbReference>
<feature type="compositionally biased region" description="Acidic residues" evidence="7">
    <location>
        <begin position="45"/>
        <end position="57"/>
    </location>
</feature>
<dbReference type="InterPro" id="IPR045322">
    <property type="entry name" value="HECTD1/TRIP12-like"/>
</dbReference>
<evidence type="ECO:0000313" key="9">
    <source>
        <dbReference type="EMBL" id="CDK24097.1"/>
    </source>
</evidence>
<sequence>MPRRPSGSSSNGSYLLSDGSPTQPSLGRRTRSSFSKNRKFRADTTEEVNSDVDMEDALSERKTYENNEVIDCDEDDNDEDEAATLSRLAENYRRFSESNQRAEDDEDDDEEEEYEDEHGHDHEHDDEDDNEDDDSHRSSAQNRSDVFGLNENAIMRSLQGALRGAQQQRLNQTPPNAFSGLRHLAESSARGSHFGEAFGRMFPPEMMEYFGAMGSNIGGLTDSLDNENPYLLLETLNEISEGLLMIDTLVAERCVPAHKLSRNLVRIMNDPLLQEELELQLVACRCLFNLLEVSIEFVPVTVQAGAIEALKNKLLDISYIDLAEQALQALEMISRKWGKEVMRRHCLSSCLMYLDFFTIHAQRKCMVIAANSAAYVSNDQFDSLKEVFPIIERVAVEYSDHACVENAWLTISRIVERFARKPDLLEDLIRPSLLVRLSALLPSCLGRNSRSQSSNLISFGTCLKLFQSLSTLASASPKLSLALVKDAQISACILSILRHYEQVETHDDSTVSGNAPVSIDALMAAPKELIIDIIRLINNILPFVDVSVVFNGQVKRNIGALFNFKSSGARLNVKNIKEELYGTSDSGFTEFLSDMFKLLLGTYSSTVDFTVRRLVFVALLRTIQISSATQVETLVTDIGFTSLLTSVIIQGKAFVSKYSATKDDADFSTKPFEKPFVLLYAALMTTKLLIERAPRIAIREFEKEGLLADTDDLLILLNSDSALLEKAHLEEQVDFQASGGSESLQRSNPFSREDEGNDVDDQDDDEDEDEDEGDEDDHYDDDIDEEEHSDDDEEDVYLDIDADIVRDEVEISSDIVDYKDYSLSNDSTFLSTAYETLTYLTMVALSIESSLQEFGEKMSVESPHRKQLLNFVNAFSGSRDYTYDQWTSLWMEFASLLGFKNKSAVSSFELVSADAVSSLLSLFKSDVAREDSACIQAFKFVFCFKSQDELVPPIVLLVQKLQEALTRSESFDITSSGDTTTLYSRTGTGEIFNPRTASMARQVKLELEPLNSSATNTGRLMLMVHAIATFKSVGSFLRSRIMARRVLLGESDDENDDDAIFDDNGEDDEYPSDDELHRKNGQSNEFHIEFAINGEVVPSETTIYGAIHRSLQKSPTEIVDPQRIWSNPPCVVSYRKVKGPSPENISTELESSYGFDASGDVLEDLNDTRTVTLLRMLKALFDVNSTAKHTDATEAIFLNYKLTAKLNRQLEEPLVVVSGTLPGWSVHITRQFPFLFPIDTRMFFLQSTSFGYSRLIQQWQIRSNQEESNSNSNSLGPAQLGRASRHKVRISRKHLLQSAFKVLDMYGSLPSVLEIEYFDEVGTGLGPTLEFYANVSKAFAKKKLKIWRTDGQSAGDDYIDFRTGLFPSPLSDFNEKSLELFRFLGKFIARSLLDSRIVDFNFNPLFFTLANEIDSLDVPISASRSVRLDRVAMVDSQLASSLKQLDEYSKLFKSVASQSRSTATLNGVTLQDLALTYVLPGYPNVNLIENGDSVDVTPENLDDYIDKIIDLTIGSGVRRQIEAFVEGFSKVFPYSAMMIFSSQELVRLFGNGEEDWSLETLFSSINADHGYTIDSVSVRCLLEIMSQFSKEERRMFLQFMTGSPRLPVGGFKALHPSFTVVLKNNEDGFKADDFLPSVMTCANYLKLPNYSSKEMMNQRILQAMHEGSGAFLLS</sequence>
<evidence type="ECO:0000256" key="4">
    <source>
        <dbReference type="ARBA" id="ARBA00022679"/>
    </source>
</evidence>
<dbReference type="Gene3D" id="3.30.2410.10">
    <property type="entry name" value="Hect, E3 ligase catalytic domain"/>
    <property type="match status" value="1"/>
</dbReference>
<dbReference type="GO" id="GO:0061630">
    <property type="term" value="F:ubiquitin protein ligase activity"/>
    <property type="evidence" value="ECO:0007669"/>
    <property type="project" value="UniProtKB-EC"/>
</dbReference>
<proteinExistence type="inferred from homology"/>
<dbReference type="Gene3D" id="3.30.2160.10">
    <property type="entry name" value="Hect, E3 ligase catalytic domain"/>
    <property type="match status" value="1"/>
</dbReference>
<feature type="compositionally biased region" description="Basic and acidic residues" evidence="7">
    <location>
        <begin position="90"/>
        <end position="102"/>
    </location>
</feature>
<dbReference type="SMART" id="SM00119">
    <property type="entry name" value="HECTc"/>
    <property type="match status" value="1"/>
</dbReference>
<evidence type="ECO:0000259" key="8">
    <source>
        <dbReference type="PROSITE" id="PS50237"/>
    </source>
</evidence>
<dbReference type="STRING" id="1382522.W6MIC8"/>
<keyword evidence="4" id="KW-0808">Transferase</keyword>
<evidence type="ECO:0000256" key="6">
    <source>
        <dbReference type="PROSITE-ProRule" id="PRU00104"/>
    </source>
</evidence>
<evidence type="ECO:0000256" key="1">
    <source>
        <dbReference type="ARBA" id="ARBA00000885"/>
    </source>
</evidence>
<dbReference type="EMBL" id="HG793125">
    <property type="protein sequence ID" value="CDK24097.1"/>
    <property type="molecule type" value="Genomic_DNA"/>
</dbReference>
<evidence type="ECO:0000256" key="2">
    <source>
        <dbReference type="ARBA" id="ARBA00006331"/>
    </source>
</evidence>
<dbReference type="PANTHER" id="PTHR45670">
    <property type="entry name" value="E3 UBIQUITIN-PROTEIN LIGASE TRIP12"/>
    <property type="match status" value="1"/>
</dbReference>
<gene>
    <name evidence="9" type="ORF">KUCA_T00000057001</name>
</gene>
<accession>W6MIC8</accession>
<keyword evidence="5 6" id="KW-0833">Ubl conjugation pathway</keyword>
<feature type="region of interest" description="Disordered" evidence="7">
    <location>
        <begin position="735"/>
        <end position="799"/>
    </location>
</feature>
<feature type="compositionally biased region" description="Acidic residues" evidence="7">
    <location>
        <begin position="68"/>
        <end position="82"/>
    </location>
</feature>
<dbReference type="GeneID" id="34517503"/>
<dbReference type="InterPro" id="IPR057948">
    <property type="entry name" value="TPR_TRIP12_N"/>
</dbReference>
<feature type="region of interest" description="Disordered" evidence="7">
    <location>
        <begin position="1266"/>
        <end position="1285"/>
    </location>
</feature>
<reference evidence="9" key="2">
    <citation type="submission" date="2014-02" db="EMBL/GenBank/DDBJ databases">
        <title>Complete DNA sequence of /Kuraishia capsulata/ illustrates novel genomic features among budding yeasts (/Saccharomycotina/).</title>
        <authorList>
            <person name="Morales L."/>
            <person name="Noel B."/>
            <person name="Porcel B."/>
            <person name="Marcet-Houben M."/>
            <person name="Hullo M-F."/>
            <person name="Sacerdot C."/>
            <person name="Tekaia F."/>
            <person name="Leh-Louis V."/>
            <person name="Despons L."/>
            <person name="Khanna V."/>
            <person name="Aury J-M."/>
            <person name="Barbe V."/>
            <person name="Couloux A."/>
            <person name="Labadie K."/>
            <person name="Pelletier E."/>
            <person name="Souciet J-L."/>
            <person name="Boekhout T."/>
            <person name="Gabaldon T."/>
            <person name="Wincker P."/>
            <person name="Dujon B."/>
        </authorList>
    </citation>
    <scope>NUCLEOTIDE SEQUENCE</scope>
    <source>
        <strain evidence="9">CBS 1993</strain>
    </source>
</reference>
<feature type="compositionally biased region" description="Acidic residues" evidence="7">
    <location>
        <begin position="755"/>
        <end position="799"/>
    </location>
</feature>
<feature type="region of interest" description="Disordered" evidence="7">
    <location>
        <begin position="1"/>
        <end position="149"/>
    </location>
</feature>
<dbReference type="HOGENOM" id="CLU_000366_1_1_1"/>
<evidence type="ECO:0000256" key="5">
    <source>
        <dbReference type="ARBA" id="ARBA00022786"/>
    </source>
</evidence>
<feature type="compositionally biased region" description="Basic residues" evidence="7">
    <location>
        <begin position="28"/>
        <end position="39"/>
    </location>
</feature>
<reference evidence="9" key="1">
    <citation type="submission" date="2013-12" db="EMBL/GenBank/DDBJ databases">
        <authorList>
            <person name="Genoscope - CEA"/>
        </authorList>
    </citation>
    <scope>NUCLEOTIDE SEQUENCE</scope>
    <source>
        <strain evidence="9">CBS 1993</strain>
    </source>
</reference>
<feature type="region of interest" description="Disordered" evidence="7">
    <location>
        <begin position="1053"/>
        <end position="1079"/>
    </location>
</feature>
<dbReference type="Pfam" id="PF25579">
    <property type="entry name" value="TPR_TRIP12_N"/>
    <property type="match status" value="1"/>
</dbReference>
<feature type="compositionally biased region" description="Acidic residues" evidence="7">
    <location>
        <begin position="103"/>
        <end position="116"/>
    </location>
</feature>
<dbReference type="RefSeq" id="XP_022456115.1">
    <property type="nucleotide sequence ID" value="XM_022604558.1"/>
</dbReference>
<dbReference type="InterPro" id="IPR016024">
    <property type="entry name" value="ARM-type_fold"/>
</dbReference>
<keyword evidence="10" id="KW-1185">Reference proteome</keyword>
<feature type="compositionally biased region" description="Low complexity" evidence="7">
    <location>
        <begin position="1"/>
        <end position="20"/>
    </location>
</feature>
<organism evidence="9 10">
    <name type="scientific">Kuraishia capsulata CBS 1993</name>
    <dbReference type="NCBI Taxonomy" id="1382522"/>
    <lineage>
        <taxon>Eukaryota</taxon>
        <taxon>Fungi</taxon>
        <taxon>Dikarya</taxon>
        <taxon>Ascomycota</taxon>
        <taxon>Saccharomycotina</taxon>
        <taxon>Pichiomycetes</taxon>
        <taxon>Pichiales</taxon>
        <taxon>Pichiaceae</taxon>
        <taxon>Kuraishia</taxon>
    </lineage>
</organism>
<evidence type="ECO:0000256" key="7">
    <source>
        <dbReference type="SAM" id="MobiDB-lite"/>
    </source>
</evidence>
<dbReference type="EC" id="2.3.2.26" evidence="3"/>